<dbReference type="AlphaFoldDB" id="A0AAE5GSP5"/>
<dbReference type="Pfam" id="PF00534">
    <property type="entry name" value="Glycos_transf_1"/>
    <property type="match status" value="1"/>
</dbReference>
<organism evidence="2 3">
    <name type="scientific">Vibrio tubiashii</name>
    <dbReference type="NCBI Taxonomy" id="29498"/>
    <lineage>
        <taxon>Bacteria</taxon>
        <taxon>Pseudomonadati</taxon>
        <taxon>Pseudomonadota</taxon>
        <taxon>Gammaproteobacteria</taxon>
        <taxon>Vibrionales</taxon>
        <taxon>Vibrionaceae</taxon>
        <taxon>Vibrio</taxon>
        <taxon>Vibrio oreintalis group</taxon>
    </lineage>
</organism>
<feature type="domain" description="Glycosyl transferase family 1" evidence="1">
    <location>
        <begin position="214"/>
        <end position="346"/>
    </location>
</feature>
<dbReference type="PANTHER" id="PTHR12526">
    <property type="entry name" value="GLYCOSYLTRANSFERASE"/>
    <property type="match status" value="1"/>
</dbReference>
<comment type="caution">
    <text evidence="2">The sequence shown here is derived from an EMBL/GenBank/DDBJ whole genome shotgun (WGS) entry which is preliminary data.</text>
</comment>
<name>A0AAE5GSP5_9VIBR</name>
<dbReference type="PANTHER" id="PTHR12526:SF637">
    <property type="entry name" value="GLYCOSYLTRANSFERASE EPSF-RELATED"/>
    <property type="match status" value="1"/>
</dbReference>
<evidence type="ECO:0000313" key="2">
    <source>
        <dbReference type="EMBL" id="NOI82326.1"/>
    </source>
</evidence>
<evidence type="ECO:0000259" key="1">
    <source>
        <dbReference type="Pfam" id="PF00534"/>
    </source>
</evidence>
<dbReference type="GO" id="GO:1901135">
    <property type="term" value="P:carbohydrate derivative metabolic process"/>
    <property type="evidence" value="ECO:0007669"/>
    <property type="project" value="UniProtKB-ARBA"/>
</dbReference>
<dbReference type="Proteomes" id="UP000572722">
    <property type="component" value="Unassembled WGS sequence"/>
</dbReference>
<dbReference type="InterPro" id="IPR001296">
    <property type="entry name" value="Glyco_trans_1"/>
</dbReference>
<evidence type="ECO:0000313" key="3">
    <source>
        <dbReference type="Proteomes" id="UP000572722"/>
    </source>
</evidence>
<dbReference type="EMBL" id="VTXO01000007">
    <property type="protein sequence ID" value="NOI82326.1"/>
    <property type="molecule type" value="Genomic_DNA"/>
</dbReference>
<accession>A0AAE5GSP5</accession>
<dbReference type="CDD" id="cd03811">
    <property type="entry name" value="GT4_GT28_WabH-like"/>
    <property type="match status" value="1"/>
</dbReference>
<proteinExistence type="predicted"/>
<protein>
    <submittedName>
        <fullName evidence="2">Glycosyltransferase</fullName>
    </submittedName>
</protein>
<dbReference type="SUPFAM" id="SSF53756">
    <property type="entry name" value="UDP-Glycosyltransferase/glycogen phosphorylase"/>
    <property type="match status" value="1"/>
</dbReference>
<sequence length="379" mass="42701">MFCFNGLCGFSCLVDENRLMSRKVLFVLPTDTLAGSELNLYRIAKELSERGMHVVVIFMCGGDNQTWLDVKAEKIYLAATKERLGMMLLFFEFLKLCLSGYKFDYSFSSHVHCNALISLARTLQLLKIKKQVSRESTNIFSWFDGVRLFTFKMFYRMYRSDSLLICQTQSMYNELIHNVPRLEKNQSLVLGNPIDYEGVEMRSLDPIEEDLDQSIVFVGRLVGEKGVNILIEAFKLLDADLKLVILGDGPLLNDLKLMSLSLGISHKVHFFGHCSNPIPYMKHAKLTVISSIHEGFPNVLLEQMVVSSKVVCTECAEGIENLPGITVCEPNSAASLMAAMQQALEEITENQTGNIALMRAHVKKRSVKGYVDKIIDVLS</sequence>
<reference evidence="2 3" key="1">
    <citation type="submission" date="2019-08" db="EMBL/GenBank/DDBJ databases">
        <title>Draft genome sequencing and comparative genomics of hatchery-associated Vibrios.</title>
        <authorList>
            <person name="Kehlet-Delgado H."/>
            <person name="Mueller R.S."/>
        </authorList>
    </citation>
    <scope>NUCLEOTIDE SEQUENCE [LARGE SCALE GENOMIC DNA]</scope>
    <source>
        <strain evidence="2 3">01-65-5-1</strain>
    </source>
</reference>
<dbReference type="GO" id="GO:0016757">
    <property type="term" value="F:glycosyltransferase activity"/>
    <property type="evidence" value="ECO:0007669"/>
    <property type="project" value="InterPro"/>
</dbReference>
<gene>
    <name evidence="2" type="ORF">F0237_16785</name>
</gene>
<dbReference type="Gene3D" id="3.40.50.2000">
    <property type="entry name" value="Glycogen Phosphorylase B"/>
    <property type="match status" value="2"/>
</dbReference>